<evidence type="ECO:0000256" key="5">
    <source>
        <dbReference type="ARBA" id="ARBA00022630"/>
    </source>
</evidence>
<dbReference type="PROSITE" id="PS00789">
    <property type="entry name" value="CHORISMATE_SYNTHASE_3"/>
    <property type="match status" value="1"/>
</dbReference>
<feature type="binding site" evidence="11">
    <location>
        <position position="40"/>
    </location>
    <ligand>
        <name>NADP(+)</name>
        <dbReference type="ChEBI" id="CHEBI:58349"/>
    </ligand>
</feature>
<organism evidence="14 15">
    <name type="scientific">Arcanobacterium pinnipediorum</name>
    <dbReference type="NCBI Taxonomy" id="1503041"/>
    <lineage>
        <taxon>Bacteria</taxon>
        <taxon>Bacillati</taxon>
        <taxon>Actinomycetota</taxon>
        <taxon>Actinomycetes</taxon>
        <taxon>Actinomycetales</taxon>
        <taxon>Actinomycetaceae</taxon>
        <taxon>Arcanobacterium</taxon>
    </lineage>
</organism>
<comment type="caution">
    <text evidence="11">Lacks conserved residue(s) required for the propagation of feature annotation.</text>
</comment>
<evidence type="ECO:0000256" key="3">
    <source>
        <dbReference type="ARBA" id="ARBA00013036"/>
    </source>
</evidence>
<keyword evidence="6 11" id="KW-0288">FMN</keyword>
<dbReference type="PANTHER" id="PTHR21085:SF0">
    <property type="entry name" value="CHORISMATE SYNTHASE"/>
    <property type="match status" value="1"/>
</dbReference>
<comment type="pathway">
    <text evidence="1 11 12">Metabolic intermediate biosynthesis; chorismate biosynthesis; chorismate from D-erythrose 4-phosphate and phosphoenolpyruvate: step 7/7.</text>
</comment>
<reference evidence="14" key="1">
    <citation type="submission" date="2022-06" db="EMBL/GenBank/DDBJ databases">
        <title>Complete Genome Sequence of Arcanobacterium pinnipediorum strain DSM 28752 isolated from a harbour seal.</title>
        <authorList>
            <person name="Borowiak M."/>
            <person name="Kreitlow A."/>
            <person name="Alssahen M."/>
            <person name="Malorny B."/>
            <person name="Laemmler C."/>
            <person name="Prenger-Berninghoff E."/>
            <person name="Siebert U."/>
            <person name="Ploetz M."/>
            <person name="Abdulmawjood A."/>
        </authorList>
    </citation>
    <scope>NUCLEOTIDE SEQUENCE</scope>
    <source>
        <strain evidence="14">DSM 28752</strain>
    </source>
</reference>
<dbReference type="NCBIfam" id="NF003793">
    <property type="entry name" value="PRK05382.1"/>
    <property type="match status" value="1"/>
</dbReference>
<evidence type="ECO:0000256" key="2">
    <source>
        <dbReference type="ARBA" id="ARBA00008014"/>
    </source>
</evidence>
<dbReference type="InterPro" id="IPR000453">
    <property type="entry name" value="Chorismate_synth"/>
</dbReference>
<dbReference type="CDD" id="cd07304">
    <property type="entry name" value="Chorismate_synthase"/>
    <property type="match status" value="1"/>
</dbReference>
<keyword evidence="7 11" id="KW-0274">FAD</keyword>
<feature type="binding site" evidence="11">
    <location>
        <position position="46"/>
    </location>
    <ligand>
        <name>NADP(+)</name>
        <dbReference type="ChEBI" id="CHEBI:58349"/>
    </ligand>
</feature>
<comment type="function">
    <text evidence="11">Catalyzes the anti-1,4-elimination of the C-3 phosphate and the C-6 proR hydrogen from 5-enolpyruvylshikimate-3-phosphate (EPSP) to yield chorismate, which is the branch point compound that serves as the starting substrate for the three terminal pathways of aromatic amino acid biosynthesis. This reaction introduces a second double bond into the aromatic ring system.</text>
</comment>
<feature type="binding site" evidence="11">
    <location>
        <position position="308"/>
    </location>
    <ligand>
        <name>FMN</name>
        <dbReference type="ChEBI" id="CHEBI:58210"/>
    </ligand>
</feature>
<dbReference type="HAMAP" id="MF_00300">
    <property type="entry name" value="Chorismate_synth"/>
    <property type="match status" value="1"/>
</dbReference>
<proteinExistence type="inferred from homology"/>
<name>A0ABY5AK01_9ACTO</name>
<dbReference type="InterPro" id="IPR035904">
    <property type="entry name" value="Chorismate_synth_AroC_sf"/>
</dbReference>
<feature type="region of interest" description="Disordered" evidence="13">
    <location>
        <begin position="94"/>
        <end position="123"/>
    </location>
</feature>
<keyword evidence="4 11" id="KW-0028">Amino-acid biosynthesis</keyword>
<comment type="subunit">
    <text evidence="11">Homotetramer.</text>
</comment>
<dbReference type="PIRSF" id="PIRSF001456">
    <property type="entry name" value="Chorismate_synth"/>
    <property type="match status" value="1"/>
</dbReference>
<dbReference type="NCBIfam" id="TIGR00033">
    <property type="entry name" value="aroC"/>
    <property type="match status" value="1"/>
</dbReference>
<evidence type="ECO:0000313" key="15">
    <source>
        <dbReference type="Proteomes" id="UP001056109"/>
    </source>
</evidence>
<evidence type="ECO:0000256" key="10">
    <source>
        <dbReference type="ARBA" id="ARBA00023239"/>
    </source>
</evidence>
<keyword evidence="10 11" id="KW-0456">Lyase</keyword>
<dbReference type="Pfam" id="PF01264">
    <property type="entry name" value="Chorismate_synt"/>
    <property type="match status" value="1"/>
</dbReference>
<comment type="catalytic activity">
    <reaction evidence="11 12">
        <text>5-O-(1-carboxyvinyl)-3-phosphoshikimate = chorismate + phosphate</text>
        <dbReference type="Rhea" id="RHEA:21020"/>
        <dbReference type="ChEBI" id="CHEBI:29748"/>
        <dbReference type="ChEBI" id="CHEBI:43474"/>
        <dbReference type="ChEBI" id="CHEBI:57701"/>
        <dbReference type="EC" id="4.2.3.5"/>
    </reaction>
</comment>
<dbReference type="PANTHER" id="PTHR21085">
    <property type="entry name" value="CHORISMATE SYNTHASE"/>
    <property type="match status" value="1"/>
</dbReference>
<evidence type="ECO:0000256" key="9">
    <source>
        <dbReference type="ARBA" id="ARBA00023141"/>
    </source>
</evidence>
<dbReference type="EMBL" id="CP099547">
    <property type="protein sequence ID" value="USR80187.1"/>
    <property type="molecule type" value="Genomic_DNA"/>
</dbReference>
<evidence type="ECO:0000256" key="4">
    <source>
        <dbReference type="ARBA" id="ARBA00022605"/>
    </source>
</evidence>
<evidence type="ECO:0000256" key="1">
    <source>
        <dbReference type="ARBA" id="ARBA00005044"/>
    </source>
</evidence>
<keyword evidence="9 11" id="KW-0057">Aromatic amino acid biosynthesis</keyword>
<evidence type="ECO:0000256" key="13">
    <source>
        <dbReference type="SAM" id="MobiDB-lite"/>
    </source>
</evidence>
<dbReference type="Gene3D" id="3.60.150.10">
    <property type="entry name" value="Chorismate synthase AroC"/>
    <property type="match status" value="1"/>
</dbReference>
<dbReference type="PROSITE" id="PS00788">
    <property type="entry name" value="CHORISMATE_SYNTHASE_2"/>
    <property type="match status" value="1"/>
</dbReference>
<evidence type="ECO:0000256" key="7">
    <source>
        <dbReference type="ARBA" id="ARBA00022827"/>
    </source>
</evidence>
<feature type="compositionally biased region" description="Basic and acidic residues" evidence="13">
    <location>
        <begin position="97"/>
        <end position="113"/>
    </location>
</feature>
<protein>
    <recommendedName>
        <fullName evidence="3 11">Chorismate synthase</fullName>
        <shortName evidence="11">CS</shortName>
        <ecNumber evidence="3 11">4.2.3.5</ecNumber>
    </recommendedName>
    <alternativeName>
        <fullName evidence="11">5-enolpyruvylshikimate-3-phosphate phospholyase</fullName>
    </alternativeName>
</protein>
<comment type="similarity">
    <text evidence="2 11 12">Belongs to the chorismate synthase family.</text>
</comment>
<feature type="binding site" evidence="11">
    <location>
        <begin position="144"/>
        <end position="146"/>
    </location>
    <ligand>
        <name>FMN</name>
        <dbReference type="ChEBI" id="CHEBI:58210"/>
    </ligand>
</feature>
<accession>A0ABY5AK01</accession>
<dbReference type="PROSITE" id="PS00787">
    <property type="entry name" value="CHORISMATE_SYNTHASE_1"/>
    <property type="match status" value="1"/>
</dbReference>
<dbReference type="Proteomes" id="UP001056109">
    <property type="component" value="Chromosome"/>
</dbReference>
<gene>
    <name evidence="11 14" type="primary">aroC</name>
    <name evidence="14" type="ORF">NG665_04240</name>
</gene>
<evidence type="ECO:0000256" key="6">
    <source>
        <dbReference type="ARBA" id="ARBA00022643"/>
    </source>
</evidence>
<dbReference type="SUPFAM" id="SSF103263">
    <property type="entry name" value="Chorismate synthase, AroC"/>
    <property type="match status" value="1"/>
</dbReference>
<dbReference type="GO" id="GO:0004107">
    <property type="term" value="F:chorismate synthase activity"/>
    <property type="evidence" value="ECO:0007669"/>
    <property type="project" value="UniProtKB-EC"/>
</dbReference>
<evidence type="ECO:0000313" key="14">
    <source>
        <dbReference type="EMBL" id="USR80187.1"/>
    </source>
</evidence>
<keyword evidence="5 11" id="KW-0285">Flavoprotein</keyword>
<dbReference type="InterPro" id="IPR020541">
    <property type="entry name" value="Chorismate_synthase_CS"/>
</dbReference>
<feature type="binding site" evidence="11">
    <location>
        <begin position="323"/>
        <end position="327"/>
    </location>
    <ligand>
        <name>FMN</name>
        <dbReference type="ChEBI" id="CHEBI:58210"/>
    </ligand>
</feature>
<evidence type="ECO:0000256" key="8">
    <source>
        <dbReference type="ARBA" id="ARBA00022857"/>
    </source>
</evidence>
<keyword evidence="8 11" id="KW-0521">NADP</keyword>
<dbReference type="EC" id="4.2.3.5" evidence="3 11"/>
<sequence>MIRWSTAGESHGRGLIAVIEGIPAGVELSTSGLEAELRRRRGGYGRGTRQSFEQDRCAFISGVRHGKTLGSPIAIEIHNSEWLRWDSVMNPDVVDPDELRRSDGHGDDRELARNRRLTRPRPGHADLPGVLKYGFYDVRNVLERASARETAARVALGYVAKELLRHVAGIVIAGHVVQVGDQRAPAQILDIGDIENIENSPVRCANARTEQLFIDVIDTARRLGDTVGGVVEVVAWNVPVGLGTYTVWHERLDAQLSAALMSIPAVKGVEIGDGFASAGRFGSVAHDEIFADPSGFSRSTNRAGGIEGGMSNGEPIVARMAVKPIPTVPHALRTIDLASGQGAAAIHQRSDVSAVVPAAVIGEAMMALTLAGQVVQHIGANTVGDLANNIAAYQQRIADQLDGEFFQ</sequence>
<keyword evidence="15" id="KW-1185">Reference proteome</keyword>
<evidence type="ECO:0000256" key="11">
    <source>
        <dbReference type="HAMAP-Rule" id="MF_00300"/>
    </source>
</evidence>
<evidence type="ECO:0000256" key="12">
    <source>
        <dbReference type="RuleBase" id="RU000605"/>
    </source>
</evidence>
<comment type="cofactor">
    <cofactor evidence="11 12">
        <name>FMNH2</name>
        <dbReference type="ChEBI" id="CHEBI:57618"/>
    </cofactor>
    <text evidence="11 12">Reduced FMN (FMNH(2)).</text>
</comment>
<dbReference type="RefSeq" id="WP_252674037.1">
    <property type="nucleotide sequence ID" value="NZ_CP099547.1"/>
</dbReference>
<feature type="binding site" evidence="11">
    <location>
        <position position="349"/>
    </location>
    <ligand>
        <name>FMN</name>
        <dbReference type="ChEBI" id="CHEBI:58210"/>
    </ligand>
</feature>